<name>A0ABS6F3F2_9CLOT</name>
<comment type="caution">
    <text evidence="2">The sequence shown here is derived from an EMBL/GenBank/DDBJ whole genome shotgun (WGS) entry which is preliminary data.</text>
</comment>
<dbReference type="Proteomes" id="UP000736583">
    <property type="component" value="Unassembled WGS sequence"/>
</dbReference>
<evidence type="ECO:0000313" key="3">
    <source>
        <dbReference type="Proteomes" id="UP000736583"/>
    </source>
</evidence>
<organism evidence="2 3">
    <name type="scientific">Clostridium simiarum</name>
    <dbReference type="NCBI Taxonomy" id="2841506"/>
    <lineage>
        <taxon>Bacteria</taxon>
        <taxon>Bacillati</taxon>
        <taxon>Bacillota</taxon>
        <taxon>Clostridia</taxon>
        <taxon>Eubacteriales</taxon>
        <taxon>Clostridiaceae</taxon>
        <taxon>Clostridium</taxon>
    </lineage>
</organism>
<sequence>MKKIKKLLALALTALTISSLNVLTVHAETNTPEENCSTEMLFYDPGLSGYEYVPSRKSFADNVNWRHEASNWVSGTTDNIQRSVSRTVSTSLSSSQSATVNGMIAQANVGFEVSIGASATWSTTTTFSIPYGRYECQYGSKYVYTNGTENYWSIGKLQSSKYVNGNWSYMSFSNKVKL</sequence>
<keyword evidence="3" id="KW-1185">Reference proteome</keyword>
<reference evidence="2 3" key="1">
    <citation type="submission" date="2021-06" db="EMBL/GenBank/DDBJ databases">
        <authorList>
            <person name="Sun Q."/>
            <person name="Li D."/>
        </authorList>
    </citation>
    <scope>NUCLEOTIDE SEQUENCE [LARGE SCALE GENOMIC DNA]</scope>
    <source>
        <strain evidence="2 3">MSJ-4</strain>
    </source>
</reference>
<dbReference type="EMBL" id="JAHLQL010000006">
    <property type="protein sequence ID" value="MBU5593041.1"/>
    <property type="molecule type" value="Genomic_DNA"/>
</dbReference>
<evidence type="ECO:0000256" key="1">
    <source>
        <dbReference type="SAM" id="SignalP"/>
    </source>
</evidence>
<feature type="chain" id="PRO_5046352170" evidence="1">
    <location>
        <begin position="28"/>
        <end position="178"/>
    </location>
</feature>
<evidence type="ECO:0000313" key="2">
    <source>
        <dbReference type="EMBL" id="MBU5593041.1"/>
    </source>
</evidence>
<proteinExistence type="predicted"/>
<dbReference type="RefSeq" id="WP_216457729.1">
    <property type="nucleotide sequence ID" value="NZ_JAHLQL010000006.1"/>
</dbReference>
<protein>
    <submittedName>
        <fullName evidence="2">Uncharacterized protein</fullName>
    </submittedName>
</protein>
<feature type="signal peptide" evidence="1">
    <location>
        <begin position="1"/>
        <end position="27"/>
    </location>
</feature>
<accession>A0ABS6F3F2</accession>
<gene>
    <name evidence="2" type="ORF">KQI89_14915</name>
</gene>
<keyword evidence="1" id="KW-0732">Signal</keyword>